<keyword evidence="2" id="KW-0489">Methyltransferase</keyword>
<evidence type="ECO:0000256" key="1">
    <source>
        <dbReference type="ARBA" id="ARBA00005511"/>
    </source>
</evidence>
<evidence type="ECO:0000313" key="7">
    <source>
        <dbReference type="Proteomes" id="UP000002277"/>
    </source>
</evidence>
<dbReference type="GO" id="GO:0008168">
    <property type="term" value="F:methyltransferase activity"/>
    <property type="evidence" value="ECO:0007669"/>
    <property type="project" value="UniProtKB-KW"/>
</dbReference>
<name>A0A2I3TEK7_PANTR</name>
<accession>A0A2I3TEK7</accession>
<dbReference type="Proteomes" id="UP000002277">
    <property type="component" value="Chromosome 11"/>
</dbReference>
<keyword evidence="4" id="KW-0949">S-adenosyl-L-methionine</keyword>
<organism evidence="6 7">
    <name type="scientific">Pan troglodytes</name>
    <name type="common">Chimpanzee</name>
    <dbReference type="NCBI Taxonomy" id="9598"/>
    <lineage>
        <taxon>Eukaryota</taxon>
        <taxon>Metazoa</taxon>
        <taxon>Chordata</taxon>
        <taxon>Craniata</taxon>
        <taxon>Vertebrata</taxon>
        <taxon>Euteleostomi</taxon>
        <taxon>Mammalia</taxon>
        <taxon>Eutheria</taxon>
        <taxon>Euarchontoglires</taxon>
        <taxon>Primates</taxon>
        <taxon>Haplorrhini</taxon>
        <taxon>Catarrhini</taxon>
        <taxon>Hominidae</taxon>
        <taxon>Pan</taxon>
    </lineage>
</organism>
<feature type="domain" description="FAM86 N-terminal" evidence="5">
    <location>
        <begin position="12"/>
        <end position="53"/>
    </location>
</feature>
<evidence type="ECO:0000256" key="2">
    <source>
        <dbReference type="ARBA" id="ARBA00022603"/>
    </source>
</evidence>
<dbReference type="InterPro" id="IPR029426">
    <property type="entry name" value="FAM86_N"/>
</dbReference>
<sequence>MAPEENAGSELLLQSFKRRFLAARALRSFPWQSLEAKLSDPSDSELLWDILQKHEAVHTEPLDELYKALAETLMAKESTQGHRSYLLMCCIAQKPSCRWSGSCRGWLPAGSTSGLLKSTWPLPSATQRRASCSPPSYAGLGSDGKRKLIMTRNCFPTESTWRWQC</sequence>
<evidence type="ECO:0000313" key="6">
    <source>
        <dbReference type="Ensembl" id="ENSPTRP00000087635.1"/>
    </source>
</evidence>
<dbReference type="AlphaFoldDB" id="A0A2I3TEK7"/>
<evidence type="ECO:0000256" key="3">
    <source>
        <dbReference type="ARBA" id="ARBA00022679"/>
    </source>
</evidence>
<dbReference type="PaxDb" id="9598-ENSPTRP00000053706"/>
<dbReference type="Pfam" id="PF14904">
    <property type="entry name" value="FAM86"/>
    <property type="match status" value="1"/>
</dbReference>
<dbReference type="InParanoid" id="A0A2I3TEK7"/>
<comment type="similarity">
    <text evidence="1">Belongs to the class I-like SAM-binding methyltransferase superfamily. EEF2KMT family.</text>
</comment>
<reference evidence="6 7" key="1">
    <citation type="journal article" date="2005" name="Nature">
        <title>Initial sequence of the chimpanzee genome and comparison with the human genome.</title>
        <authorList>
            <consortium name="Chimpanzee sequencing and analysis consortium"/>
        </authorList>
    </citation>
    <scope>NUCLEOTIDE SEQUENCE [LARGE SCALE GENOMIC DNA]</scope>
</reference>
<dbReference type="GeneTree" id="ENSGT00510000047003"/>
<dbReference type="Bgee" id="ENSPTRG00000007738">
    <property type="expression patterns" value="Expressed in temporal lobe and 20 other cell types or tissues"/>
</dbReference>
<reference evidence="6" key="2">
    <citation type="submission" date="2025-08" db="UniProtKB">
        <authorList>
            <consortium name="Ensembl"/>
        </authorList>
    </citation>
    <scope>IDENTIFICATION</scope>
</reference>
<gene>
    <name evidence="6" type="primary">FAM86C1P</name>
</gene>
<keyword evidence="7" id="KW-1185">Reference proteome</keyword>
<proteinExistence type="inferred from homology"/>
<dbReference type="Ensembl" id="ENSPTRT00000084528.1">
    <property type="protein sequence ID" value="ENSPTRP00000087635.1"/>
    <property type="gene ID" value="ENSPTRG00000007738.6"/>
</dbReference>
<evidence type="ECO:0000256" key="4">
    <source>
        <dbReference type="ARBA" id="ARBA00022691"/>
    </source>
</evidence>
<reference evidence="6" key="3">
    <citation type="submission" date="2025-09" db="UniProtKB">
        <authorList>
            <consortium name="Ensembl"/>
        </authorList>
    </citation>
    <scope>IDENTIFICATION</scope>
</reference>
<dbReference type="EMBL" id="AACZ04016266">
    <property type="status" value="NOT_ANNOTATED_CDS"/>
    <property type="molecule type" value="Genomic_DNA"/>
</dbReference>
<protein>
    <submittedName>
        <fullName evidence="6">Family with sequence similarity 86 member C1, pseudo</fullName>
    </submittedName>
</protein>
<evidence type="ECO:0000259" key="5">
    <source>
        <dbReference type="Pfam" id="PF14904"/>
    </source>
</evidence>
<dbReference type="GO" id="GO:0032259">
    <property type="term" value="P:methylation"/>
    <property type="evidence" value="ECO:0007669"/>
    <property type="project" value="UniProtKB-KW"/>
</dbReference>
<keyword evidence="3" id="KW-0808">Transferase</keyword>